<evidence type="ECO:0000313" key="4">
    <source>
        <dbReference type="Proteomes" id="UP000188268"/>
    </source>
</evidence>
<gene>
    <name evidence="3" type="ORF">CCACVL1_12110</name>
</gene>
<evidence type="ECO:0000256" key="1">
    <source>
        <dbReference type="ARBA" id="ARBA00010617"/>
    </source>
</evidence>
<dbReference type="InterPro" id="IPR036396">
    <property type="entry name" value="Cyt_P450_sf"/>
</dbReference>
<evidence type="ECO:0000256" key="2">
    <source>
        <dbReference type="SAM" id="MobiDB-lite"/>
    </source>
</evidence>
<accession>A0A1R3IHE7</accession>
<name>A0A1R3IHE7_COCAP</name>
<evidence type="ECO:0000313" key="3">
    <source>
        <dbReference type="EMBL" id="OMO82016.1"/>
    </source>
</evidence>
<proteinExistence type="inferred from homology"/>
<dbReference type="EMBL" id="AWWV01010057">
    <property type="protein sequence ID" value="OMO82016.1"/>
    <property type="molecule type" value="Genomic_DNA"/>
</dbReference>
<keyword evidence="4" id="KW-1185">Reference proteome</keyword>
<dbReference type="PANTHER" id="PTHR47950:SF14">
    <property type="entry name" value="CYTOCHROME P450 76A2-LIKE ISOFORM X1"/>
    <property type="match status" value="1"/>
</dbReference>
<dbReference type="Proteomes" id="UP000188268">
    <property type="component" value="Unassembled WGS sequence"/>
</dbReference>
<dbReference type="OMA" id="WIEDEEI"/>
<dbReference type="STRING" id="210143.A0A1R3IHE7"/>
<dbReference type="AlphaFoldDB" id="A0A1R3IHE7"/>
<dbReference type="Gene3D" id="1.10.630.10">
    <property type="entry name" value="Cytochrome P450"/>
    <property type="match status" value="2"/>
</dbReference>
<dbReference type="Gramene" id="OMO82016">
    <property type="protein sequence ID" value="OMO82016"/>
    <property type="gene ID" value="CCACVL1_12110"/>
</dbReference>
<dbReference type="GO" id="GO:0005506">
    <property type="term" value="F:iron ion binding"/>
    <property type="evidence" value="ECO:0007669"/>
    <property type="project" value="InterPro"/>
</dbReference>
<comment type="similarity">
    <text evidence="1">Belongs to the cytochrome P450 family.</text>
</comment>
<sequence length="462" mass="52887">MDCNPNNGEATPPLAFGKSRPAATSARAKKVANGRKIYEAMKGNHGNEGSIITAQYGPKWRMLRRLCTSEFFVSNRLDAMKGSRKQCIDQMVEFVKDASGFGTNAIDIGRFFFLMAFNLIGNLMFSKDLLDPKSDRGEFIKERIESMAKGKRNDFLDVLLEFRGDNTEEEPAKRRNSVPRKLPPGPPGWPIIGNMFDLGSMPHRTLTNMREKYGQVIWLKLGTINTMAILSTKAATELFKNHDLSFAERYITETMRAHDYHKRSVALAPYGSYWRSLRRLVTVDMLVNKKINETAPIRRKCVDDMLQWIEDEEIKNQAKFDKNGIHVARFVFLLTFNLLGNLMLSRDLFDPDSKDGSEFFDAMLRFMELSGTGNIADFFPWLQWLDPQGLKRKMEEDLGKAIEIASKLVKQRIEEKKGNEDKKDFLDVLLEYEGNGKDEPVKLSDQELNIFILVIDPPHTYV</sequence>
<dbReference type="PANTHER" id="PTHR47950">
    <property type="entry name" value="CYTOCHROME P450, FAMILY 76, SUBFAMILY C, POLYPEPTIDE 5-RELATED"/>
    <property type="match status" value="1"/>
</dbReference>
<comment type="caution">
    <text evidence="3">The sequence shown here is derived from an EMBL/GenBank/DDBJ whole genome shotgun (WGS) entry which is preliminary data.</text>
</comment>
<dbReference type="GO" id="GO:0004497">
    <property type="term" value="F:monooxygenase activity"/>
    <property type="evidence" value="ECO:0007669"/>
    <property type="project" value="InterPro"/>
</dbReference>
<dbReference type="Pfam" id="PF00067">
    <property type="entry name" value="p450"/>
    <property type="match status" value="2"/>
</dbReference>
<dbReference type="GO" id="GO:0016705">
    <property type="term" value="F:oxidoreductase activity, acting on paired donors, with incorporation or reduction of molecular oxygen"/>
    <property type="evidence" value="ECO:0007669"/>
    <property type="project" value="InterPro"/>
</dbReference>
<dbReference type="InterPro" id="IPR001128">
    <property type="entry name" value="Cyt_P450"/>
</dbReference>
<dbReference type="OrthoDB" id="1055148at2759"/>
<dbReference type="GO" id="GO:0020037">
    <property type="term" value="F:heme binding"/>
    <property type="evidence" value="ECO:0007669"/>
    <property type="project" value="InterPro"/>
</dbReference>
<protein>
    <submittedName>
        <fullName evidence="3">Cytochrome P450</fullName>
    </submittedName>
</protein>
<reference evidence="3 4" key="1">
    <citation type="submission" date="2013-09" db="EMBL/GenBank/DDBJ databases">
        <title>Corchorus capsularis genome sequencing.</title>
        <authorList>
            <person name="Alam M."/>
            <person name="Haque M.S."/>
            <person name="Islam M.S."/>
            <person name="Emdad E.M."/>
            <person name="Islam M.M."/>
            <person name="Ahmed B."/>
            <person name="Halim A."/>
            <person name="Hossen Q.M.M."/>
            <person name="Hossain M.Z."/>
            <person name="Ahmed R."/>
            <person name="Khan M.M."/>
            <person name="Islam R."/>
            <person name="Rashid M.M."/>
            <person name="Khan S.A."/>
            <person name="Rahman M.S."/>
            <person name="Alam M."/>
        </authorList>
    </citation>
    <scope>NUCLEOTIDE SEQUENCE [LARGE SCALE GENOMIC DNA]</scope>
    <source>
        <strain evidence="4">cv. CVL-1</strain>
        <tissue evidence="3">Whole seedling</tissue>
    </source>
</reference>
<dbReference type="SUPFAM" id="SSF48264">
    <property type="entry name" value="Cytochrome P450"/>
    <property type="match status" value="2"/>
</dbReference>
<organism evidence="3 4">
    <name type="scientific">Corchorus capsularis</name>
    <name type="common">Jute</name>
    <dbReference type="NCBI Taxonomy" id="210143"/>
    <lineage>
        <taxon>Eukaryota</taxon>
        <taxon>Viridiplantae</taxon>
        <taxon>Streptophyta</taxon>
        <taxon>Embryophyta</taxon>
        <taxon>Tracheophyta</taxon>
        <taxon>Spermatophyta</taxon>
        <taxon>Magnoliopsida</taxon>
        <taxon>eudicotyledons</taxon>
        <taxon>Gunneridae</taxon>
        <taxon>Pentapetalae</taxon>
        <taxon>rosids</taxon>
        <taxon>malvids</taxon>
        <taxon>Malvales</taxon>
        <taxon>Malvaceae</taxon>
        <taxon>Grewioideae</taxon>
        <taxon>Apeibeae</taxon>
        <taxon>Corchorus</taxon>
    </lineage>
</organism>
<feature type="region of interest" description="Disordered" evidence="2">
    <location>
        <begin position="1"/>
        <end position="22"/>
    </location>
</feature>